<dbReference type="Proteomes" id="UP000800082">
    <property type="component" value="Unassembled WGS sequence"/>
</dbReference>
<feature type="compositionally biased region" description="Polar residues" evidence="1">
    <location>
        <begin position="65"/>
        <end position="79"/>
    </location>
</feature>
<evidence type="ECO:0000313" key="3">
    <source>
        <dbReference type="Proteomes" id="UP000800082"/>
    </source>
</evidence>
<dbReference type="RefSeq" id="XP_033447211.1">
    <property type="nucleotide sequence ID" value="XM_033596229.1"/>
</dbReference>
<feature type="region of interest" description="Disordered" evidence="1">
    <location>
        <begin position="107"/>
        <end position="126"/>
    </location>
</feature>
<feature type="region of interest" description="Disordered" evidence="1">
    <location>
        <begin position="51"/>
        <end position="87"/>
    </location>
</feature>
<feature type="compositionally biased region" description="Polar residues" evidence="1">
    <location>
        <begin position="171"/>
        <end position="185"/>
    </location>
</feature>
<name>A0A6A5RHE0_9PLEO</name>
<feature type="region of interest" description="Disordered" evidence="1">
    <location>
        <begin position="147"/>
        <end position="234"/>
    </location>
</feature>
<keyword evidence="3" id="KW-1185">Reference proteome</keyword>
<feature type="compositionally biased region" description="Basic and acidic residues" evidence="1">
    <location>
        <begin position="111"/>
        <end position="120"/>
    </location>
</feature>
<evidence type="ECO:0000256" key="1">
    <source>
        <dbReference type="SAM" id="MobiDB-lite"/>
    </source>
</evidence>
<sequence>MRSNSSAISKTEIVALSLEQLQELSVLVANRMQIKRRFNNTPLRRIIARQVTRSAVQAPPRSDSDTASQTDTLVNNDTPETNREPLQVRKARYNNTPLRRILSCQASPGRWDAERPHDPMRACNEPESLEVRKARFNDTPLRRIVSRQTCSNTVKTPEAIGARPTPPPSVPRSQSSTPVPRSNTPLRRILSRQVSTRIIPPKEDQLSERADSVIDPGSPVRSRSTASVPTVLDGAWMRSFETRSGNLSSNSPSSAPVAA</sequence>
<organism evidence="2 3">
    <name type="scientific">Didymella exigua CBS 183.55</name>
    <dbReference type="NCBI Taxonomy" id="1150837"/>
    <lineage>
        <taxon>Eukaryota</taxon>
        <taxon>Fungi</taxon>
        <taxon>Dikarya</taxon>
        <taxon>Ascomycota</taxon>
        <taxon>Pezizomycotina</taxon>
        <taxon>Dothideomycetes</taxon>
        <taxon>Pleosporomycetidae</taxon>
        <taxon>Pleosporales</taxon>
        <taxon>Pleosporineae</taxon>
        <taxon>Didymellaceae</taxon>
        <taxon>Didymella</taxon>
    </lineage>
</organism>
<reference evidence="2" key="1">
    <citation type="journal article" date="2020" name="Stud. Mycol.">
        <title>101 Dothideomycetes genomes: a test case for predicting lifestyles and emergence of pathogens.</title>
        <authorList>
            <person name="Haridas S."/>
            <person name="Albert R."/>
            <person name="Binder M."/>
            <person name="Bloem J."/>
            <person name="Labutti K."/>
            <person name="Salamov A."/>
            <person name="Andreopoulos B."/>
            <person name="Baker S."/>
            <person name="Barry K."/>
            <person name="Bills G."/>
            <person name="Bluhm B."/>
            <person name="Cannon C."/>
            <person name="Castanera R."/>
            <person name="Culley D."/>
            <person name="Daum C."/>
            <person name="Ezra D."/>
            <person name="Gonzalez J."/>
            <person name="Henrissat B."/>
            <person name="Kuo A."/>
            <person name="Liang C."/>
            <person name="Lipzen A."/>
            <person name="Lutzoni F."/>
            <person name="Magnuson J."/>
            <person name="Mondo S."/>
            <person name="Nolan M."/>
            <person name="Ohm R."/>
            <person name="Pangilinan J."/>
            <person name="Park H.-J."/>
            <person name="Ramirez L."/>
            <person name="Alfaro M."/>
            <person name="Sun H."/>
            <person name="Tritt A."/>
            <person name="Yoshinaga Y."/>
            <person name="Zwiers L.-H."/>
            <person name="Turgeon B."/>
            <person name="Goodwin S."/>
            <person name="Spatafora J."/>
            <person name="Crous P."/>
            <person name="Grigoriev I."/>
        </authorList>
    </citation>
    <scope>NUCLEOTIDE SEQUENCE</scope>
    <source>
        <strain evidence="2">CBS 183.55</strain>
    </source>
</reference>
<dbReference type="GeneID" id="54353896"/>
<proteinExistence type="predicted"/>
<dbReference type="OrthoDB" id="10257314at2759"/>
<dbReference type="EMBL" id="ML978974">
    <property type="protein sequence ID" value="KAF1926959.1"/>
    <property type="molecule type" value="Genomic_DNA"/>
</dbReference>
<feature type="compositionally biased region" description="Basic and acidic residues" evidence="1">
    <location>
        <begin position="200"/>
        <end position="212"/>
    </location>
</feature>
<protein>
    <submittedName>
        <fullName evidence="2">Uncharacterized protein</fullName>
    </submittedName>
</protein>
<gene>
    <name evidence="2" type="ORF">M421DRAFT_6521</name>
</gene>
<evidence type="ECO:0000313" key="2">
    <source>
        <dbReference type="EMBL" id="KAF1926959.1"/>
    </source>
</evidence>
<dbReference type="AlphaFoldDB" id="A0A6A5RHE0"/>
<accession>A0A6A5RHE0</accession>